<dbReference type="InterPro" id="IPR023393">
    <property type="entry name" value="START-like_dom_sf"/>
</dbReference>
<dbReference type="OrthoDB" id="5965958at2"/>
<feature type="transmembrane region" description="Helical" evidence="1">
    <location>
        <begin position="20"/>
        <end position="44"/>
    </location>
</feature>
<keyword evidence="1" id="KW-0812">Transmembrane</keyword>
<feature type="transmembrane region" description="Helical" evidence="1">
    <location>
        <begin position="111"/>
        <end position="134"/>
    </location>
</feature>
<organism evidence="3 4">
    <name type="scientific">Pseudomonas putida</name>
    <name type="common">Arthrobacter siderocapsulatus</name>
    <dbReference type="NCBI Taxonomy" id="303"/>
    <lineage>
        <taxon>Bacteria</taxon>
        <taxon>Pseudomonadati</taxon>
        <taxon>Pseudomonadota</taxon>
        <taxon>Gammaproteobacteria</taxon>
        <taxon>Pseudomonadales</taxon>
        <taxon>Pseudomonadaceae</taxon>
        <taxon>Pseudomonas</taxon>
    </lineage>
</organism>
<dbReference type="InterPro" id="IPR019587">
    <property type="entry name" value="Polyketide_cyclase/dehydratase"/>
</dbReference>
<dbReference type="Gene3D" id="3.30.530.20">
    <property type="match status" value="1"/>
</dbReference>
<dbReference type="Pfam" id="PF04116">
    <property type="entry name" value="FA_hydroxylase"/>
    <property type="match status" value="1"/>
</dbReference>
<name>A0A2Z4REW5_PSEPU</name>
<evidence type="ECO:0000259" key="2">
    <source>
        <dbReference type="Pfam" id="PF04116"/>
    </source>
</evidence>
<sequence length="381" mass="44144">MRQTTEAFRSRYRAGIHPLYNPWLHGTFVLLFGVLAIAAFWSTVHQVQPLQWLTVPLTLLLFNFGVYMVHRHLGHHKKAFARMFYARHAGDHHSFFAPGNMTYDNARDWRVILFPAWLIVLHTLVITLPIWWLLTRFDTNVAGLAGGCLVLGYLAYEVLHACEHLPPHNPLARLPWIRQMRRLHELHHRREMMQERNFNIVFPLMDYLFGTLYWEPEQATPYLTRTPMTRMQHQVDIAGNPIDVLAYASTVTRWPEWHPSSLKINGQKGPLHAGARFDEDIRAGGRDGHLSWMVDEYLPGRRWVAQAQGDHGLSLVLTYECEALGNATRFIRTLEYRFSGLGMRIANRLLLRRRIDRESAASMLALREMAEKQLAQSGVKA</sequence>
<proteinExistence type="predicted"/>
<gene>
    <name evidence="3" type="ORF">DKY63_06145</name>
</gene>
<evidence type="ECO:0000256" key="1">
    <source>
        <dbReference type="SAM" id="Phobius"/>
    </source>
</evidence>
<keyword evidence="1" id="KW-1133">Transmembrane helix</keyword>
<dbReference type="GO" id="GO:0008610">
    <property type="term" value="P:lipid biosynthetic process"/>
    <property type="evidence" value="ECO:0007669"/>
    <property type="project" value="InterPro"/>
</dbReference>
<protein>
    <submittedName>
        <fullName evidence="3">SRPBCC family protein</fullName>
    </submittedName>
</protein>
<dbReference type="GO" id="GO:0016491">
    <property type="term" value="F:oxidoreductase activity"/>
    <property type="evidence" value="ECO:0007669"/>
    <property type="project" value="InterPro"/>
</dbReference>
<dbReference type="Pfam" id="PF10604">
    <property type="entry name" value="Polyketide_cyc2"/>
    <property type="match status" value="1"/>
</dbReference>
<keyword evidence="1" id="KW-0472">Membrane</keyword>
<feature type="domain" description="Fatty acid hydroxylase" evidence="2">
    <location>
        <begin position="57"/>
        <end position="211"/>
    </location>
</feature>
<dbReference type="SUPFAM" id="SSF55961">
    <property type="entry name" value="Bet v1-like"/>
    <property type="match status" value="1"/>
</dbReference>
<dbReference type="CDD" id="cd07812">
    <property type="entry name" value="SRPBCC"/>
    <property type="match status" value="1"/>
</dbReference>
<evidence type="ECO:0000313" key="3">
    <source>
        <dbReference type="EMBL" id="AWY39506.1"/>
    </source>
</evidence>
<accession>A0A2Z4REW5</accession>
<dbReference type="Proteomes" id="UP000250299">
    <property type="component" value="Chromosome"/>
</dbReference>
<feature type="transmembrane region" description="Helical" evidence="1">
    <location>
        <begin position="50"/>
        <end position="69"/>
    </location>
</feature>
<dbReference type="AlphaFoldDB" id="A0A2Z4REW5"/>
<dbReference type="GO" id="GO:0005506">
    <property type="term" value="F:iron ion binding"/>
    <property type="evidence" value="ECO:0007669"/>
    <property type="project" value="InterPro"/>
</dbReference>
<reference evidence="3 4" key="1">
    <citation type="submission" date="2018-05" db="EMBL/GenBank/DDBJ databases">
        <title>Whole genome sequence of Pseudomonas putida JBC17.</title>
        <authorList>
            <person name="Lee Y.H."/>
            <person name="David K."/>
        </authorList>
    </citation>
    <scope>NUCLEOTIDE SEQUENCE [LARGE SCALE GENOMIC DNA]</scope>
    <source>
        <strain evidence="3 4">JBC17</strain>
    </source>
</reference>
<dbReference type="EMBL" id="CP029693">
    <property type="protein sequence ID" value="AWY39506.1"/>
    <property type="molecule type" value="Genomic_DNA"/>
</dbReference>
<evidence type="ECO:0000313" key="4">
    <source>
        <dbReference type="Proteomes" id="UP000250299"/>
    </source>
</evidence>
<dbReference type="InterPro" id="IPR006694">
    <property type="entry name" value="Fatty_acid_hydroxylase"/>
</dbReference>
<dbReference type="RefSeq" id="WP_110963280.1">
    <property type="nucleotide sequence ID" value="NZ_CP029693.1"/>
</dbReference>